<dbReference type="SUPFAM" id="SSF50729">
    <property type="entry name" value="PH domain-like"/>
    <property type="match status" value="1"/>
</dbReference>
<dbReference type="PANTHER" id="PTHR14336">
    <property type="entry name" value="TANDEM PH DOMAIN CONTAINING PROTEIN"/>
    <property type="match status" value="1"/>
</dbReference>
<dbReference type="GeneID" id="14921921"/>
<proteinExistence type="predicted"/>
<feature type="region of interest" description="Disordered" evidence="1">
    <location>
        <begin position="161"/>
        <end position="269"/>
    </location>
</feature>
<dbReference type="Pfam" id="PF00169">
    <property type="entry name" value="PH"/>
    <property type="match status" value="1"/>
</dbReference>
<dbReference type="PROSITE" id="PS50003">
    <property type="entry name" value="PH_DOMAIN"/>
    <property type="match status" value="1"/>
</dbReference>
<dbReference type="EMBL" id="KB007908">
    <property type="protein sequence ID" value="ELR21046.1"/>
    <property type="molecule type" value="Genomic_DNA"/>
</dbReference>
<accession>L8H9D9</accession>
<organism evidence="3 4">
    <name type="scientific">Acanthamoeba castellanii (strain ATCC 30010 / Neff)</name>
    <dbReference type="NCBI Taxonomy" id="1257118"/>
    <lineage>
        <taxon>Eukaryota</taxon>
        <taxon>Amoebozoa</taxon>
        <taxon>Discosea</taxon>
        <taxon>Longamoebia</taxon>
        <taxon>Centramoebida</taxon>
        <taxon>Acanthamoebidae</taxon>
        <taxon>Acanthamoeba</taxon>
    </lineage>
</organism>
<dbReference type="KEGG" id="acan:ACA1_281600"/>
<dbReference type="OrthoDB" id="20915at2759"/>
<dbReference type="SMART" id="SM00233">
    <property type="entry name" value="PH"/>
    <property type="match status" value="1"/>
</dbReference>
<dbReference type="FunFam" id="2.30.29.30:FF:000286">
    <property type="entry name" value="PH-protein kinase domain containing protein"/>
    <property type="match status" value="1"/>
</dbReference>
<dbReference type="Proteomes" id="UP000011083">
    <property type="component" value="Unassembled WGS sequence"/>
</dbReference>
<feature type="compositionally biased region" description="Gly residues" evidence="1">
    <location>
        <begin position="181"/>
        <end position="196"/>
    </location>
</feature>
<protein>
    <submittedName>
        <fullName evidence="3">PH domain containing protein</fullName>
    </submittedName>
</protein>
<dbReference type="AlphaFoldDB" id="L8H9D9"/>
<dbReference type="GO" id="GO:0005547">
    <property type="term" value="F:phosphatidylinositol-3,4,5-trisphosphate binding"/>
    <property type="evidence" value="ECO:0007669"/>
    <property type="project" value="UniProtKB-ARBA"/>
</dbReference>
<evidence type="ECO:0000313" key="3">
    <source>
        <dbReference type="EMBL" id="ELR21046.1"/>
    </source>
</evidence>
<dbReference type="InterPro" id="IPR001849">
    <property type="entry name" value="PH_domain"/>
</dbReference>
<dbReference type="SMR" id="L8H9D9"/>
<dbReference type="Gene3D" id="2.30.29.30">
    <property type="entry name" value="Pleckstrin-homology domain (PH domain)/Phosphotyrosine-binding domain (PTB)"/>
    <property type="match status" value="1"/>
</dbReference>
<evidence type="ECO:0000313" key="4">
    <source>
        <dbReference type="Proteomes" id="UP000011083"/>
    </source>
</evidence>
<dbReference type="InterPro" id="IPR051707">
    <property type="entry name" value="PI-Interact_SigTrans_Reg"/>
</dbReference>
<dbReference type="InterPro" id="IPR011993">
    <property type="entry name" value="PH-like_dom_sf"/>
</dbReference>
<sequence length="338" mass="36909">MATATVSVPALHLPSIATTTSSSQVPQCGGGVLKDGWMEKKGARVKKWRRRYFLLFSDPRELRYFDGEKLKGTIDMEQVKAISKAKQWSKSLDHCYSFELHTPKRVYYISCDSEEEMLSWMSEIRQILTTTTSASRDNHHHHHNHVITAVGEAWDTTEVRTARAGSVSGSESGGESDEPAGQGGGRPRPGCDGGGVRIYLAPRDEDEDEEASESEGMDESEILPESGELPSASASAGGHAAGFRKPRTFPKEGGGGGWNQPGRRDALTDHDRLPAVKAIILDSLIMCQMKLMEDRKHFRENAGAMSKEELIALVKQLKSLNEGLGLGSSLSGSRTARP</sequence>
<name>L8H9D9_ACACF</name>
<dbReference type="VEuPathDB" id="AmoebaDB:ACA1_281600"/>
<feature type="domain" description="PH" evidence="2">
    <location>
        <begin position="31"/>
        <end position="129"/>
    </location>
</feature>
<evidence type="ECO:0000256" key="1">
    <source>
        <dbReference type="SAM" id="MobiDB-lite"/>
    </source>
</evidence>
<evidence type="ECO:0000259" key="2">
    <source>
        <dbReference type="PROSITE" id="PS50003"/>
    </source>
</evidence>
<reference evidence="3 4" key="1">
    <citation type="journal article" date="2013" name="Genome Biol.">
        <title>Genome of Acanthamoeba castellanii highlights extensive lateral gene transfer and early evolution of tyrosine kinase signaling.</title>
        <authorList>
            <person name="Clarke M."/>
            <person name="Lohan A.J."/>
            <person name="Liu B."/>
            <person name="Lagkouvardos I."/>
            <person name="Roy S."/>
            <person name="Zafar N."/>
            <person name="Bertelli C."/>
            <person name="Schilde C."/>
            <person name="Kianianmomeni A."/>
            <person name="Burglin T.R."/>
            <person name="Frech C."/>
            <person name="Turcotte B."/>
            <person name="Kopec K.O."/>
            <person name="Synnott J.M."/>
            <person name="Choo C."/>
            <person name="Paponov I."/>
            <person name="Finkler A."/>
            <person name="Soon Heng Tan C."/>
            <person name="Hutchins A.P."/>
            <person name="Weinmeier T."/>
            <person name="Rattei T."/>
            <person name="Chu J.S."/>
            <person name="Gimenez G."/>
            <person name="Irimia M."/>
            <person name="Rigden D.J."/>
            <person name="Fitzpatrick D.A."/>
            <person name="Lorenzo-Morales J."/>
            <person name="Bateman A."/>
            <person name="Chiu C.H."/>
            <person name="Tang P."/>
            <person name="Hegemann P."/>
            <person name="Fromm H."/>
            <person name="Raoult D."/>
            <person name="Greub G."/>
            <person name="Miranda-Saavedra D."/>
            <person name="Chen N."/>
            <person name="Nash P."/>
            <person name="Ginger M.L."/>
            <person name="Horn M."/>
            <person name="Schaap P."/>
            <person name="Caler L."/>
            <person name="Loftus B."/>
        </authorList>
    </citation>
    <scope>NUCLEOTIDE SEQUENCE [LARGE SCALE GENOMIC DNA]</scope>
    <source>
        <strain evidence="3 4">Neff</strain>
    </source>
</reference>
<feature type="compositionally biased region" description="Acidic residues" evidence="1">
    <location>
        <begin position="204"/>
        <end position="222"/>
    </location>
</feature>
<gene>
    <name evidence="3" type="ORF">ACA1_281600</name>
</gene>
<dbReference type="RefSeq" id="XP_004344789.1">
    <property type="nucleotide sequence ID" value="XM_004344739.1"/>
</dbReference>
<keyword evidence="4" id="KW-1185">Reference proteome</keyword>